<dbReference type="Proteomes" id="UP000252139">
    <property type="component" value="Unassembled WGS sequence"/>
</dbReference>
<organism evidence="1 2">
    <name type="scientific">Rhizopus azygosporus</name>
    <name type="common">Rhizopus microsporus var. azygosporus</name>
    <dbReference type="NCBI Taxonomy" id="86630"/>
    <lineage>
        <taxon>Eukaryota</taxon>
        <taxon>Fungi</taxon>
        <taxon>Fungi incertae sedis</taxon>
        <taxon>Mucoromycota</taxon>
        <taxon>Mucoromycotina</taxon>
        <taxon>Mucoromycetes</taxon>
        <taxon>Mucorales</taxon>
        <taxon>Mucorineae</taxon>
        <taxon>Rhizopodaceae</taxon>
        <taxon>Rhizopus</taxon>
    </lineage>
</organism>
<name>A0A367ISH0_RHIAZ</name>
<evidence type="ECO:0000313" key="2">
    <source>
        <dbReference type="Proteomes" id="UP000252139"/>
    </source>
</evidence>
<gene>
    <name evidence="1" type="ORF">CU097_002755</name>
</gene>
<sequence>MQVAQSVSKYEKKLVEGLATMLTHLPAVKVKDTNIAESELWSTYYHPLFTYLFSDPANNVLLRWTNKAPDDYRKYRPDAIISQFQNNVEKTIGYGECKLFNANSSAMCKDLIKLTKFTQRSLNINGRNHVFSFQIR</sequence>
<evidence type="ECO:0000313" key="1">
    <source>
        <dbReference type="EMBL" id="RCH80627.1"/>
    </source>
</evidence>
<comment type="caution">
    <text evidence="1">The sequence shown here is derived from an EMBL/GenBank/DDBJ whole genome shotgun (WGS) entry which is preliminary data.</text>
</comment>
<protein>
    <submittedName>
        <fullName evidence="1">Uncharacterized protein</fullName>
    </submittedName>
</protein>
<feature type="non-terminal residue" evidence="1">
    <location>
        <position position="136"/>
    </location>
</feature>
<accession>A0A367ISH0</accession>
<dbReference type="AlphaFoldDB" id="A0A367ISH0"/>
<dbReference type="EMBL" id="PJQL01003814">
    <property type="protein sequence ID" value="RCH80627.1"/>
    <property type="molecule type" value="Genomic_DNA"/>
</dbReference>
<keyword evidence="2" id="KW-1185">Reference proteome</keyword>
<reference evidence="1 2" key="1">
    <citation type="journal article" date="2018" name="G3 (Bethesda)">
        <title>Phylogenetic and Phylogenomic Definition of Rhizopus Species.</title>
        <authorList>
            <person name="Gryganskyi A.P."/>
            <person name="Golan J."/>
            <person name="Dolatabadi S."/>
            <person name="Mondo S."/>
            <person name="Robb S."/>
            <person name="Idnurm A."/>
            <person name="Muszewska A."/>
            <person name="Steczkiewicz K."/>
            <person name="Masonjones S."/>
            <person name="Liao H.L."/>
            <person name="Gajdeczka M.T."/>
            <person name="Anike F."/>
            <person name="Vuek A."/>
            <person name="Anishchenko I.M."/>
            <person name="Voigt K."/>
            <person name="de Hoog G.S."/>
            <person name="Smith M.E."/>
            <person name="Heitman J."/>
            <person name="Vilgalys R."/>
            <person name="Stajich J.E."/>
        </authorList>
    </citation>
    <scope>NUCLEOTIDE SEQUENCE [LARGE SCALE GENOMIC DNA]</scope>
    <source>
        <strain evidence="1 2">CBS 357.93</strain>
    </source>
</reference>
<proteinExistence type="predicted"/>